<evidence type="ECO:0000313" key="2">
    <source>
        <dbReference type="EMBL" id="MBD7970315.1"/>
    </source>
</evidence>
<feature type="transmembrane region" description="Helical" evidence="1">
    <location>
        <begin position="45"/>
        <end position="75"/>
    </location>
</feature>
<sequence length="134" mass="15204">MKNNKAVSQTERRFNLVPSQAELQDGGLPAGESSMSKASLFMTRVFGIFTLGLSVSLFVQLVPFVFLFVAGYIGIPADKSLNNMNSMVWILTCVTIMLVIVYGFIAWMKFVWRRLISQPKSIFLFIKRRKKEAE</sequence>
<keyword evidence="1" id="KW-0812">Transmembrane</keyword>
<keyword evidence="3" id="KW-1185">Reference proteome</keyword>
<dbReference type="RefSeq" id="WP_191803283.1">
    <property type="nucleotide sequence ID" value="NZ_JACSQL010000011.1"/>
</dbReference>
<comment type="caution">
    <text evidence="2">The sequence shown here is derived from an EMBL/GenBank/DDBJ whole genome shotgun (WGS) entry which is preliminary data.</text>
</comment>
<reference evidence="2 3" key="1">
    <citation type="submission" date="2020-08" db="EMBL/GenBank/DDBJ databases">
        <title>A Genomic Blueprint of the Chicken Gut Microbiome.</title>
        <authorList>
            <person name="Gilroy R."/>
            <person name="Ravi A."/>
            <person name="Getino M."/>
            <person name="Pursley I."/>
            <person name="Horton D.L."/>
            <person name="Alikhan N.-F."/>
            <person name="Baker D."/>
            <person name="Gharbi K."/>
            <person name="Hall N."/>
            <person name="Watson M."/>
            <person name="Adriaenssens E.M."/>
            <person name="Foster-Nyarko E."/>
            <person name="Jarju S."/>
            <person name="Secka A."/>
            <person name="Antonio M."/>
            <person name="Oren A."/>
            <person name="Chaudhuri R."/>
            <person name="La Ragione R.M."/>
            <person name="Hildebrand F."/>
            <person name="Pallen M.J."/>
        </authorList>
    </citation>
    <scope>NUCLEOTIDE SEQUENCE [LARGE SCALE GENOMIC DNA]</scope>
    <source>
        <strain evidence="2 3">Sa2BVA9</strain>
    </source>
</reference>
<proteinExistence type="predicted"/>
<keyword evidence="1" id="KW-1133">Transmembrane helix</keyword>
<dbReference type="Proteomes" id="UP000608071">
    <property type="component" value="Unassembled WGS sequence"/>
</dbReference>
<feature type="transmembrane region" description="Helical" evidence="1">
    <location>
        <begin position="87"/>
        <end position="112"/>
    </location>
</feature>
<protein>
    <submittedName>
        <fullName evidence="2">Uncharacterized protein</fullName>
    </submittedName>
</protein>
<evidence type="ECO:0000256" key="1">
    <source>
        <dbReference type="SAM" id="Phobius"/>
    </source>
</evidence>
<keyword evidence="1" id="KW-0472">Membrane</keyword>
<gene>
    <name evidence="2" type="ORF">H9647_19805</name>
</gene>
<organism evidence="2 3">
    <name type="scientific">Paenibacillus gallinarum</name>
    <dbReference type="NCBI Taxonomy" id="2762232"/>
    <lineage>
        <taxon>Bacteria</taxon>
        <taxon>Bacillati</taxon>
        <taxon>Bacillota</taxon>
        <taxon>Bacilli</taxon>
        <taxon>Bacillales</taxon>
        <taxon>Paenibacillaceae</taxon>
        <taxon>Paenibacillus</taxon>
    </lineage>
</organism>
<accession>A0ABR8T3H7</accession>
<name>A0ABR8T3H7_9BACL</name>
<evidence type="ECO:0000313" key="3">
    <source>
        <dbReference type="Proteomes" id="UP000608071"/>
    </source>
</evidence>
<dbReference type="EMBL" id="JACSQL010000011">
    <property type="protein sequence ID" value="MBD7970315.1"/>
    <property type="molecule type" value="Genomic_DNA"/>
</dbReference>